<keyword evidence="1" id="KW-0732">Signal</keyword>
<feature type="signal peptide" evidence="1">
    <location>
        <begin position="1"/>
        <end position="24"/>
    </location>
</feature>
<sequence>MLVHLLLVWVVLQYSPLIISSATACTGQLATDGLNGVNCTTDRGYSVVQLWSRAGLSASTVLSADSFEDTIISCGIWSSTMMGPMNFSQMHACSSSTRCPHSCVHCAAHTAAASQAVVAGEGAAREGRSVWWQRIHLGAALNMTALTGAALIVRGGNRGAGGHFDIVDAPSQWDMDCMQLQQRVLLITIASGTQSSMQSWHAYRTAERSLFSCLAGRHRCALDFNTLEFVPRPDYVLARDRTSPDHVHTTRFMSAAAVAADAVTCSSAPAAWQDTYPHLTRYSGAHAYAWHVIDVAAALRAQYPLTGQLNLALEPAGSGDGPLVWSTRSSAHPPLLVLDWA</sequence>
<gene>
    <name evidence="2" type="ORF">JKP88DRAFT_242883</name>
</gene>
<proteinExistence type="predicted"/>
<organism evidence="2 3">
    <name type="scientific">Tribonema minus</name>
    <dbReference type="NCBI Taxonomy" id="303371"/>
    <lineage>
        <taxon>Eukaryota</taxon>
        <taxon>Sar</taxon>
        <taxon>Stramenopiles</taxon>
        <taxon>Ochrophyta</taxon>
        <taxon>PX clade</taxon>
        <taxon>Xanthophyceae</taxon>
        <taxon>Tribonematales</taxon>
        <taxon>Tribonemataceae</taxon>
        <taxon>Tribonema</taxon>
    </lineage>
</organism>
<feature type="chain" id="PRO_5032908006" evidence="1">
    <location>
        <begin position="25"/>
        <end position="341"/>
    </location>
</feature>
<dbReference type="EMBL" id="JAFCMP010000024">
    <property type="protein sequence ID" value="KAG5191001.1"/>
    <property type="molecule type" value="Genomic_DNA"/>
</dbReference>
<evidence type="ECO:0000256" key="1">
    <source>
        <dbReference type="SAM" id="SignalP"/>
    </source>
</evidence>
<keyword evidence="3" id="KW-1185">Reference proteome</keyword>
<reference evidence="2" key="1">
    <citation type="submission" date="2021-02" db="EMBL/GenBank/DDBJ databases">
        <title>First Annotated Genome of the Yellow-green Alga Tribonema minus.</title>
        <authorList>
            <person name="Mahan K.M."/>
        </authorList>
    </citation>
    <scope>NUCLEOTIDE SEQUENCE</scope>
    <source>
        <strain evidence="2">UTEX B ZZ1240</strain>
    </source>
</reference>
<evidence type="ECO:0000313" key="2">
    <source>
        <dbReference type="EMBL" id="KAG5191001.1"/>
    </source>
</evidence>
<comment type="caution">
    <text evidence="2">The sequence shown here is derived from an EMBL/GenBank/DDBJ whole genome shotgun (WGS) entry which is preliminary data.</text>
</comment>
<accession>A0A835ZC35</accession>
<evidence type="ECO:0000313" key="3">
    <source>
        <dbReference type="Proteomes" id="UP000664859"/>
    </source>
</evidence>
<name>A0A835ZC35_9STRA</name>
<dbReference type="Proteomes" id="UP000664859">
    <property type="component" value="Unassembled WGS sequence"/>
</dbReference>
<dbReference type="AlphaFoldDB" id="A0A835ZC35"/>
<protein>
    <submittedName>
        <fullName evidence="2">Uncharacterized protein</fullName>
    </submittedName>
</protein>